<dbReference type="InterPro" id="IPR005828">
    <property type="entry name" value="MFS_sugar_transport-like"/>
</dbReference>
<dbReference type="PROSITE" id="PS50850">
    <property type="entry name" value="MFS"/>
    <property type="match status" value="1"/>
</dbReference>
<dbReference type="Gene3D" id="1.20.1250.20">
    <property type="entry name" value="MFS general substrate transporter like domains"/>
    <property type="match status" value="1"/>
</dbReference>
<evidence type="ECO:0000256" key="1">
    <source>
        <dbReference type="ARBA" id="ARBA00004651"/>
    </source>
</evidence>
<keyword evidence="3 5" id="KW-1133">Transmembrane helix</keyword>
<keyword evidence="4 5" id="KW-0472">Membrane</keyword>
<evidence type="ECO:0000313" key="8">
    <source>
        <dbReference type="Proteomes" id="UP000003779"/>
    </source>
</evidence>
<evidence type="ECO:0000313" key="7">
    <source>
        <dbReference type="EMBL" id="AFR07389.1"/>
    </source>
</evidence>
<name>J7L9A8_NOCAA</name>
<dbReference type="SUPFAM" id="SSF103473">
    <property type="entry name" value="MFS general substrate transporter"/>
    <property type="match status" value="1"/>
</dbReference>
<feature type="transmembrane region" description="Helical" evidence="5">
    <location>
        <begin position="124"/>
        <end position="142"/>
    </location>
</feature>
<dbReference type="Proteomes" id="UP000003779">
    <property type="component" value="Chromosome"/>
</dbReference>
<feature type="transmembrane region" description="Helical" evidence="5">
    <location>
        <begin position="65"/>
        <end position="85"/>
    </location>
</feature>
<sequence>MLVVAQVLSGAGLAAGITVGALLAQEMLGGAGWAGLPSALFTVGSAVAAALIGRTSQRLGRRTGLAAGYAVGAVGALGVVAAAMADSVALLFVSLFVYGAGTATNLQARYAGADLATPGSRGRALSTVMVATTLGAVVGPNLVEQLGALARSIGIPELSGPFLLAAAAYASAGLVLWLLLRPDPLLTALARETGVEGVAVKGDEGADGDRRMLLLGATVMVLSQLVMVAIMTMTPIHMIGHGHSVGAAGLVIAVHVAAMYLPSPISGLLVDRVGRLPVAAASGVTLVAAGIVAALAPPASVPLLALALALLGLGWSFGLVSGTAIITDAAPTATRAKVQGTVDVAIAIAGAGGGLASGMVVAAGSYALLSLSGGVLALAVLPVIVWSARAKAANGV</sequence>
<feature type="transmembrane region" description="Helical" evidence="5">
    <location>
        <begin position="213"/>
        <end position="236"/>
    </location>
</feature>
<evidence type="ECO:0000256" key="5">
    <source>
        <dbReference type="SAM" id="Phobius"/>
    </source>
</evidence>
<dbReference type="InterPro" id="IPR011701">
    <property type="entry name" value="MFS"/>
</dbReference>
<dbReference type="InterPro" id="IPR036259">
    <property type="entry name" value="MFS_trans_sf"/>
</dbReference>
<dbReference type="EMBL" id="CP003788">
    <property type="protein sequence ID" value="AFR07389.1"/>
    <property type="molecule type" value="Genomic_DNA"/>
</dbReference>
<dbReference type="GO" id="GO:0005886">
    <property type="term" value="C:plasma membrane"/>
    <property type="evidence" value="ECO:0007669"/>
    <property type="project" value="UniProtKB-SubCell"/>
</dbReference>
<feature type="transmembrane region" description="Helical" evidence="5">
    <location>
        <begin position="273"/>
        <end position="297"/>
    </location>
</feature>
<feature type="domain" description="Major facilitator superfamily (MFS) profile" evidence="6">
    <location>
        <begin position="1"/>
        <end position="391"/>
    </location>
</feature>
<feature type="transmembrane region" description="Helical" evidence="5">
    <location>
        <begin position="91"/>
        <end position="112"/>
    </location>
</feature>
<dbReference type="HOGENOM" id="CLU_047644_0_0_11"/>
<evidence type="ECO:0000256" key="3">
    <source>
        <dbReference type="ARBA" id="ARBA00022989"/>
    </source>
</evidence>
<dbReference type="Pfam" id="PF00083">
    <property type="entry name" value="Sugar_tr"/>
    <property type="match status" value="1"/>
</dbReference>
<feature type="transmembrane region" description="Helical" evidence="5">
    <location>
        <begin position="242"/>
        <end position="261"/>
    </location>
</feature>
<accession>J7L9A8</accession>
<dbReference type="AlphaFoldDB" id="J7L9A8"/>
<feature type="transmembrane region" description="Helical" evidence="5">
    <location>
        <begin position="303"/>
        <end position="326"/>
    </location>
</feature>
<evidence type="ECO:0000256" key="4">
    <source>
        <dbReference type="ARBA" id="ARBA00023136"/>
    </source>
</evidence>
<dbReference type="KEGG" id="nal:B005_0549"/>
<feature type="transmembrane region" description="Helical" evidence="5">
    <location>
        <begin position="366"/>
        <end position="388"/>
    </location>
</feature>
<organism evidence="7 8">
    <name type="scientific">Nocardiopsis alba (strain ATCC BAA-2165 / BE74)</name>
    <dbReference type="NCBI Taxonomy" id="1205910"/>
    <lineage>
        <taxon>Bacteria</taxon>
        <taxon>Bacillati</taxon>
        <taxon>Actinomycetota</taxon>
        <taxon>Actinomycetes</taxon>
        <taxon>Streptosporangiales</taxon>
        <taxon>Nocardiopsidaceae</taxon>
        <taxon>Nocardiopsis</taxon>
    </lineage>
</organism>
<dbReference type="OrthoDB" id="9776171at2"/>
<protein>
    <submittedName>
        <fullName evidence="7">Sugar (And other) transporter family protein</fullName>
    </submittedName>
</protein>
<feature type="transmembrane region" description="Helical" evidence="5">
    <location>
        <begin position="162"/>
        <end position="180"/>
    </location>
</feature>
<reference evidence="8" key="2">
    <citation type="submission" date="2012-08" db="EMBL/GenBank/DDBJ databases">
        <title>Whole-genome sequence of Nocardiopsis alba strain ATCC BAA-2165 associated with honeybees.</title>
        <authorList>
            <person name="Qiao J."/>
            <person name="Chen L."/>
            <person name="Li Y."/>
            <person name="Wang J."/>
            <person name="Zhang W."/>
            <person name="Chen S."/>
        </authorList>
    </citation>
    <scope>NUCLEOTIDE SEQUENCE [LARGE SCALE GENOMIC DNA]</scope>
    <source>
        <strain evidence="8">ATCC BAA-2165 / BE74</strain>
    </source>
</reference>
<dbReference type="InterPro" id="IPR020846">
    <property type="entry name" value="MFS_dom"/>
</dbReference>
<dbReference type="Pfam" id="PF07690">
    <property type="entry name" value="MFS_1"/>
    <property type="match status" value="1"/>
</dbReference>
<keyword evidence="2 5" id="KW-0812">Transmembrane</keyword>
<comment type="subcellular location">
    <subcellularLocation>
        <location evidence="1">Cell membrane</location>
        <topology evidence="1">Multi-pass membrane protein</topology>
    </subcellularLocation>
</comment>
<dbReference type="eggNOG" id="COG0477">
    <property type="taxonomic scope" value="Bacteria"/>
</dbReference>
<dbReference type="PATRIC" id="fig|1205910.3.peg.515"/>
<proteinExistence type="predicted"/>
<gene>
    <name evidence="7" type="ordered locus">B005_0549</name>
</gene>
<evidence type="ECO:0000256" key="2">
    <source>
        <dbReference type="ARBA" id="ARBA00022692"/>
    </source>
</evidence>
<evidence type="ECO:0000259" key="6">
    <source>
        <dbReference type="PROSITE" id="PS50850"/>
    </source>
</evidence>
<dbReference type="PANTHER" id="PTHR23534">
    <property type="entry name" value="MFS PERMEASE"/>
    <property type="match status" value="1"/>
</dbReference>
<feature type="transmembrane region" description="Helical" evidence="5">
    <location>
        <begin position="338"/>
        <end position="360"/>
    </location>
</feature>
<dbReference type="GO" id="GO:0022857">
    <property type="term" value="F:transmembrane transporter activity"/>
    <property type="evidence" value="ECO:0007669"/>
    <property type="project" value="InterPro"/>
</dbReference>
<dbReference type="PANTHER" id="PTHR23534:SF1">
    <property type="entry name" value="MAJOR FACILITATOR SUPERFAMILY PROTEIN"/>
    <property type="match status" value="1"/>
</dbReference>
<reference evidence="7 8" key="1">
    <citation type="journal article" date="2012" name="J. Bacteriol.">
        <title>Whole-Genome Sequence of Nocardiopsis alba Strain ATCC BAA-2165, Associated with Honeybees.</title>
        <authorList>
            <person name="Qiao J."/>
            <person name="Chen L."/>
            <person name="Li Y."/>
            <person name="Wang J."/>
            <person name="Zhang W."/>
            <person name="Chen S."/>
        </authorList>
    </citation>
    <scope>NUCLEOTIDE SEQUENCE [LARGE SCALE GENOMIC DNA]</scope>
    <source>
        <strain evidence="8">ATCC BAA-2165 / BE74</strain>
    </source>
</reference>
<feature type="transmembrane region" description="Helical" evidence="5">
    <location>
        <begin position="34"/>
        <end position="53"/>
    </location>
</feature>